<evidence type="ECO:0000256" key="4">
    <source>
        <dbReference type="ARBA" id="ARBA00035682"/>
    </source>
</evidence>
<proteinExistence type="inferred from homology"/>
<dbReference type="STRING" id="7897.ENSLACP00000021502"/>
<evidence type="ECO:0000313" key="7">
    <source>
        <dbReference type="Proteomes" id="UP000008672"/>
    </source>
</evidence>
<evidence type="ECO:0000256" key="3">
    <source>
        <dbReference type="ARBA" id="ARBA00035647"/>
    </source>
</evidence>
<sequence length="209" mass="24662">MILSRLTSQLKRTSTLAGNLLFSSCSNVHHTRTLSSNYSTRSAGRNGVTPQRWYALDPELEEILVPRKMAVSPLESWLTIRYAVPKVEVIDLHKKIGYDPNMPTKQYNCPSAEGIIEIEEEGGEMKSNVIQCKNVLEIRRRKMNRHKYRKFLKRTKFLRRRVKDVRRKKRQARFEKDLKRIWRRAGLKAAPDGWHIPRIYIKQFQKKSQ</sequence>
<dbReference type="SMART" id="SM01155">
    <property type="entry name" value="DUF1713"/>
    <property type="match status" value="1"/>
</dbReference>
<comment type="similarity">
    <text evidence="3">Belongs to the mitochondrion-specific ribosomal protein mS38 family.</text>
</comment>
<evidence type="ECO:0000256" key="1">
    <source>
        <dbReference type="ARBA" id="ARBA00004173"/>
    </source>
</evidence>
<dbReference type="PROSITE" id="PS51257">
    <property type="entry name" value="PROKAR_LIPOPROTEIN"/>
    <property type="match status" value="1"/>
</dbReference>
<dbReference type="Pfam" id="PF08213">
    <property type="entry name" value="COX24_C"/>
    <property type="match status" value="1"/>
</dbReference>
<dbReference type="GeneTree" id="ENSGT00390000012802"/>
<dbReference type="PANTHER" id="PTHR32035:SF3">
    <property type="entry name" value="SMALL RIBOSOMAL SUBUNIT PROTEIN MS38"/>
    <property type="match status" value="1"/>
</dbReference>
<dbReference type="FunCoup" id="H3BHY1">
    <property type="interactions" value="1209"/>
</dbReference>
<evidence type="ECO:0000256" key="2">
    <source>
        <dbReference type="ARBA" id="ARBA00023128"/>
    </source>
</evidence>
<evidence type="ECO:0000313" key="6">
    <source>
        <dbReference type="Ensembl" id="ENSLACP00000021502.1"/>
    </source>
</evidence>
<dbReference type="Ensembl" id="ENSLACT00000021643.1">
    <property type="protein sequence ID" value="ENSLACP00000021502.1"/>
    <property type="gene ID" value="ENSLACG00000018895.1"/>
</dbReference>
<accession>H3BHY1</accession>
<comment type="subcellular location">
    <subcellularLocation>
        <location evidence="1">Mitochondrion</location>
    </subcellularLocation>
</comment>
<keyword evidence="7" id="KW-1185">Reference proteome</keyword>
<dbReference type="InterPro" id="IPR013177">
    <property type="entry name" value="Ribosomal_mS38_C"/>
</dbReference>
<dbReference type="Bgee" id="ENSLACG00000018895">
    <property type="expression patterns" value="Expressed in mesonephros and 6 other cell types or tissues"/>
</dbReference>
<dbReference type="AlphaFoldDB" id="H3BHY1"/>
<reference evidence="6" key="2">
    <citation type="submission" date="2025-08" db="UniProtKB">
        <authorList>
            <consortium name="Ensembl"/>
        </authorList>
    </citation>
    <scope>IDENTIFICATION</scope>
</reference>
<name>H3BHY1_LATCH</name>
<dbReference type="GO" id="GO:0005739">
    <property type="term" value="C:mitochondrion"/>
    <property type="evidence" value="ECO:0007669"/>
    <property type="project" value="UniProtKB-SubCell"/>
</dbReference>
<evidence type="ECO:0000259" key="5">
    <source>
        <dbReference type="SMART" id="SM01155"/>
    </source>
</evidence>
<organism evidence="6 7">
    <name type="scientific">Latimeria chalumnae</name>
    <name type="common">Coelacanth</name>
    <dbReference type="NCBI Taxonomy" id="7897"/>
    <lineage>
        <taxon>Eukaryota</taxon>
        <taxon>Metazoa</taxon>
        <taxon>Chordata</taxon>
        <taxon>Craniata</taxon>
        <taxon>Vertebrata</taxon>
        <taxon>Euteleostomi</taxon>
        <taxon>Coelacanthiformes</taxon>
        <taxon>Coelacanthidae</taxon>
        <taxon>Latimeria</taxon>
    </lineage>
</organism>
<gene>
    <name evidence="6" type="primary">AURKAIP1</name>
</gene>
<dbReference type="HOGENOM" id="CLU_112940_0_0_1"/>
<dbReference type="eggNOG" id="ENOG502S2YD">
    <property type="taxonomic scope" value="Eukaryota"/>
</dbReference>
<reference evidence="6" key="3">
    <citation type="submission" date="2025-09" db="UniProtKB">
        <authorList>
            <consortium name="Ensembl"/>
        </authorList>
    </citation>
    <scope>IDENTIFICATION</scope>
</reference>
<dbReference type="PANTHER" id="PTHR32035">
    <property type="entry name" value="AURORA KINASE A-INTERACTING PROTEIN"/>
    <property type="match status" value="1"/>
</dbReference>
<dbReference type="InParanoid" id="H3BHY1"/>
<keyword evidence="2" id="KW-0496">Mitochondrion</keyword>
<reference evidence="7" key="1">
    <citation type="submission" date="2011-08" db="EMBL/GenBank/DDBJ databases">
        <title>The draft genome of Latimeria chalumnae.</title>
        <authorList>
            <person name="Di Palma F."/>
            <person name="Alfoldi J."/>
            <person name="Johnson J."/>
            <person name="Berlin A."/>
            <person name="Gnerre S."/>
            <person name="Jaffe D."/>
            <person name="MacCallum I."/>
            <person name="Young S."/>
            <person name="Walker B.J."/>
            <person name="Lander E."/>
            <person name="Lindblad-Toh K."/>
        </authorList>
    </citation>
    <scope>NUCLEOTIDE SEQUENCE [LARGE SCALE GENOMIC DNA]</scope>
    <source>
        <strain evidence="7">Wild caught</strain>
    </source>
</reference>
<protein>
    <recommendedName>
        <fullName evidence="4">Small ribosomal subunit protein mS38</fullName>
    </recommendedName>
</protein>
<feature type="domain" description="Ribosomal protein mS38 C-terminal" evidence="5">
    <location>
        <begin position="131"/>
        <end position="164"/>
    </location>
</feature>
<dbReference type="Proteomes" id="UP000008672">
    <property type="component" value="Unassembled WGS sequence"/>
</dbReference>
<dbReference type="OMA" id="GWTTPKI"/>
<dbReference type="EMBL" id="AFYH01000476">
    <property type="status" value="NOT_ANNOTATED_CDS"/>
    <property type="molecule type" value="Genomic_DNA"/>
</dbReference>